<dbReference type="EMBL" id="BSNG01000001">
    <property type="protein sequence ID" value="GLQ08676.1"/>
    <property type="molecule type" value="Genomic_DNA"/>
</dbReference>
<organism evidence="2 3">
    <name type="scientific">Devosia yakushimensis</name>
    <dbReference type="NCBI Taxonomy" id="470028"/>
    <lineage>
        <taxon>Bacteria</taxon>
        <taxon>Pseudomonadati</taxon>
        <taxon>Pseudomonadota</taxon>
        <taxon>Alphaproteobacteria</taxon>
        <taxon>Hyphomicrobiales</taxon>
        <taxon>Devosiaceae</taxon>
        <taxon>Devosia</taxon>
    </lineage>
</organism>
<reference evidence="2" key="2">
    <citation type="submission" date="2023-01" db="EMBL/GenBank/DDBJ databases">
        <title>Draft genome sequence of Devosia yakushimensis strain NBRC 103855.</title>
        <authorList>
            <person name="Sun Q."/>
            <person name="Mori K."/>
        </authorList>
    </citation>
    <scope>NUCLEOTIDE SEQUENCE</scope>
    <source>
        <strain evidence="2">NBRC 103855</strain>
    </source>
</reference>
<proteinExistence type="predicted"/>
<comment type="caution">
    <text evidence="2">The sequence shown here is derived from an EMBL/GenBank/DDBJ whole genome shotgun (WGS) entry which is preliminary data.</text>
</comment>
<evidence type="ECO:0000256" key="1">
    <source>
        <dbReference type="SAM" id="MobiDB-lite"/>
    </source>
</evidence>
<name>A0ABQ5UB77_9HYPH</name>
<protein>
    <submittedName>
        <fullName evidence="2">Uncharacterized protein</fullName>
    </submittedName>
</protein>
<gene>
    <name evidence="2" type="ORF">GCM10007913_06080</name>
</gene>
<feature type="region of interest" description="Disordered" evidence="1">
    <location>
        <begin position="73"/>
        <end position="106"/>
    </location>
</feature>
<reference evidence="2" key="1">
    <citation type="journal article" date="2014" name="Int. J. Syst. Evol. Microbiol.">
        <title>Complete genome of a new Firmicutes species belonging to the dominant human colonic microbiota ('Ruminococcus bicirculans') reveals two chromosomes and a selective capacity to utilize plant glucans.</title>
        <authorList>
            <consortium name="NISC Comparative Sequencing Program"/>
            <person name="Wegmann U."/>
            <person name="Louis P."/>
            <person name="Goesmann A."/>
            <person name="Henrissat B."/>
            <person name="Duncan S.H."/>
            <person name="Flint H.J."/>
        </authorList>
    </citation>
    <scope>NUCLEOTIDE SEQUENCE</scope>
    <source>
        <strain evidence="2">NBRC 103855</strain>
    </source>
</reference>
<accession>A0ABQ5UB77</accession>
<dbReference type="Proteomes" id="UP001161406">
    <property type="component" value="Unassembled WGS sequence"/>
</dbReference>
<evidence type="ECO:0000313" key="3">
    <source>
        <dbReference type="Proteomes" id="UP001161406"/>
    </source>
</evidence>
<sequence>MRSTVEPWPREEDTALVRCRDTGSEGGGFGARLSDTFYMNSTELVGNTESYMPAMHKRAGKCLGLKTKVASLEGRAKPQGSGTKSRQEGTQQRAREEGSAAVMTLI</sequence>
<keyword evidence="3" id="KW-1185">Reference proteome</keyword>
<feature type="compositionally biased region" description="Polar residues" evidence="1">
    <location>
        <begin position="80"/>
        <end position="92"/>
    </location>
</feature>
<evidence type="ECO:0000313" key="2">
    <source>
        <dbReference type="EMBL" id="GLQ08676.1"/>
    </source>
</evidence>